<gene>
    <name evidence="11" type="ORF">I6U51_01785</name>
</gene>
<dbReference type="SUPFAM" id="SSF141523">
    <property type="entry name" value="L,D-transpeptidase catalytic domain-like"/>
    <property type="match status" value="1"/>
</dbReference>
<keyword evidence="6 9" id="KW-0133">Cell shape</keyword>
<dbReference type="GO" id="GO:0016757">
    <property type="term" value="F:glycosyltransferase activity"/>
    <property type="evidence" value="ECO:0007669"/>
    <property type="project" value="UniProtKB-KW"/>
</dbReference>
<proteinExistence type="inferred from homology"/>
<evidence type="ECO:0000313" key="12">
    <source>
        <dbReference type="Proteomes" id="UP000622687"/>
    </source>
</evidence>
<dbReference type="GO" id="GO:0008360">
    <property type="term" value="P:regulation of cell shape"/>
    <property type="evidence" value="ECO:0007669"/>
    <property type="project" value="UniProtKB-UniRule"/>
</dbReference>
<dbReference type="GO" id="GO:0005576">
    <property type="term" value="C:extracellular region"/>
    <property type="evidence" value="ECO:0007669"/>
    <property type="project" value="TreeGrafter"/>
</dbReference>
<evidence type="ECO:0000256" key="1">
    <source>
        <dbReference type="ARBA" id="ARBA00004752"/>
    </source>
</evidence>
<name>A0A934HXP6_9CLOT</name>
<evidence type="ECO:0000256" key="9">
    <source>
        <dbReference type="PROSITE-ProRule" id="PRU01373"/>
    </source>
</evidence>
<comment type="caution">
    <text evidence="11">The sequence shown here is derived from an EMBL/GenBank/DDBJ whole genome shotgun (WGS) entry which is preliminary data.</text>
</comment>
<evidence type="ECO:0000256" key="7">
    <source>
        <dbReference type="ARBA" id="ARBA00022984"/>
    </source>
</evidence>
<evidence type="ECO:0000256" key="3">
    <source>
        <dbReference type="ARBA" id="ARBA00022676"/>
    </source>
</evidence>
<comment type="pathway">
    <text evidence="1 9">Cell wall biogenesis; peptidoglycan biosynthesis.</text>
</comment>
<dbReference type="PANTHER" id="PTHR30582:SF24">
    <property type="entry name" value="L,D-TRANSPEPTIDASE ERFK_SRFK-RELATED"/>
    <property type="match status" value="1"/>
</dbReference>
<keyword evidence="3" id="KW-0328">Glycosyltransferase</keyword>
<keyword evidence="4" id="KW-0808">Transferase</keyword>
<dbReference type="Gene3D" id="2.40.440.10">
    <property type="entry name" value="L,D-transpeptidase catalytic domain-like"/>
    <property type="match status" value="1"/>
</dbReference>
<dbReference type="PANTHER" id="PTHR30582">
    <property type="entry name" value="L,D-TRANSPEPTIDASE"/>
    <property type="match status" value="1"/>
</dbReference>
<dbReference type="Pfam" id="PF03734">
    <property type="entry name" value="YkuD"/>
    <property type="match status" value="1"/>
</dbReference>
<dbReference type="GO" id="GO:0071972">
    <property type="term" value="F:peptidoglycan L,D-transpeptidase activity"/>
    <property type="evidence" value="ECO:0007669"/>
    <property type="project" value="TreeGrafter"/>
</dbReference>
<feature type="active site" description="Proton donor/acceptor" evidence="9">
    <location>
        <position position="70"/>
    </location>
</feature>
<reference evidence="11" key="1">
    <citation type="submission" date="2020-12" db="EMBL/GenBank/DDBJ databases">
        <title>Clostridium thailandense sp. nov., a novel acetogenic bacterium isolated from peat land soil in Thailand.</title>
        <authorList>
            <person name="Chaikitkaew S."/>
            <person name="Birkeland N.K."/>
        </authorList>
    </citation>
    <scope>NUCLEOTIDE SEQUENCE</scope>
    <source>
        <strain evidence="11">DSM 17425</strain>
    </source>
</reference>
<comment type="similarity">
    <text evidence="2">Belongs to the YkuD family.</text>
</comment>
<dbReference type="CDD" id="cd16913">
    <property type="entry name" value="YkuD_like"/>
    <property type="match status" value="1"/>
</dbReference>
<dbReference type="Proteomes" id="UP000622687">
    <property type="component" value="Unassembled WGS sequence"/>
</dbReference>
<keyword evidence="7 9" id="KW-0573">Peptidoglycan synthesis</keyword>
<keyword evidence="12" id="KW-1185">Reference proteome</keyword>
<dbReference type="PROSITE" id="PS52029">
    <property type="entry name" value="LD_TPASE"/>
    <property type="match status" value="1"/>
</dbReference>
<dbReference type="EMBL" id="JAEEGB010000003">
    <property type="protein sequence ID" value="MBI6871436.1"/>
    <property type="molecule type" value="Genomic_DNA"/>
</dbReference>
<evidence type="ECO:0000259" key="10">
    <source>
        <dbReference type="PROSITE" id="PS52029"/>
    </source>
</evidence>
<evidence type="ECO:0000313" key="11">
    <source>
        <dbReference type="EMBL" id="MBI6871436.1"/>
    </source>
</evidence>
<protein>
    <submittedName>
        <fullName evidence="11">L,D-transpeptidase</fullName>
    </submittedName>
</protein>
<evidence type="ECO:0000256" key="8">
    <source>
        <dbReference type="ARBA" id="ARBA00023316"/>
    </source>
</evidence>
<dbReference type="InterPro" id="IPR038063">
    <property type="entry name" value="Transpep_catalytic_dom"/>
</dbReference>
<evidence type="ECO:0000256" key="2">
    <source>
        <dbReference type="ARBA" id="ARBA00005992"/>
    </source>
</evidence>
<feature type="active site" description="Nucleophile" evidence="9">
    <location>
        <position position="86"/>
    </location>
</feature>
<keyword evidence="5" id="KW-0378">Hydrolase</keyword>
<dbReference type="InterPro" id="IPR050979">
    <property type="entry name" value="LD-transpeptidase"/>
</dbReference>
<dbReference type="GO" id="GO:0071555">
    <property type="term" value="P:cell wall organization"/>
    <property type="evidence" value="ECO:0007669"/>
    <property type="project" value="UniProtKB-UniRule"/>
</dbReference>
<sequence length="110" mass="12404">MYRIEVNTRRRILKLFKNNVLIKQYPVAVGKPSTPTPLGHWKITMKGLWGEQFGGHFMRLNVPFGIYGIHGTDIPSSISKAISHGCVRMNSSDAKELYDTVPIGTQVDIY</sequence>
<dbReference type="GO" id="GO:0018104">
    <property type="term" value="P:peptidoglycan-protein cross-linking"/>
    <property type="evidence" value="ECO:0007669"/>
    <property type="project" value="TreeGrafter"/>
</dbReference>
<organism evidence="11 12">
    <name type="scientific">Clostridium aciditolerans</name>
    <dbReference type="NCBI Taxonomy" id="339861"/>
    <lineage>
        <taxon>Bacteria</taxon>
        <taxon>Bacillati</taxon>
        <taxon>Bacillota</taxon>
        <taxon>Clostridia</taxon>
        <taxon>Eubacteriales</taxon>
        <taxon>Clostridiaceae</taxon>
        <taxon>Clostridium</taxon>
    </lineage>
</organism>
<dbReference type="RefSeq" id="WP_211140889.1">
    <property type="nucleotide sequence ID" value="NZ_JAEEGB010000003.1"/>
</dbReference>
<evidence type="ECO:0000256" key="6">
    <source>
        <dbReference type="ARBA" id="ARBA00022960"/>
    </source>
</evidence>
<evidence type="ECO:0000256" key="5">
    <source>
        <dbReference type="ARBA" id="ARBA00022801"/>
    </source>
</evidence>
<dbReference type="InterPro" id="IPR005490">
    <property type="entry name" value="LD_TPept_cat_dom"/>
</dbReference>
<accession>A0A934HXP6</accession>
<feature type="domain" description="L,D-TPase catalytic" evidence="10">
    <location>
        <begin position="2"/>
        <end position="110"/>
    </location>
</feature>
<dbReference type="AlphaFoldDB" id="A0A934HXP6"/>
<keyword evidence="8 9" id="KW-0961">Cell wall biogenesis/degradation</keyword>
<evidence type="ECO:0000256" key="4">
    <source>
        <dbReference type="ARBA" id="ARBA00022679"/>
    </source>
</evidence>